<reference evidence="4" key="1">
    <citation type="submission" date="2014-12" db="EMBL/GenBank/DDBJ databases">
        <title>Genome Sequence of Valsa Canker Pathogens Uncovers a Specific Adaption of Colonization on Woody Bark.</title>
        <authorList>
            <person name="Yin Z."/>
            <person name="Liu H."/>
            <person name="Gao X."/>
            <person name="Li Z."/>
            <person name="Song N."/>
            <person name="Ke X."/>
            <person name="Dai Q."/>
            <person name="Wu Y."/>
            <person name="Sun Y."/>
            <person name="Xu J.-R."/>
            <person name="Kang Z.K."/>
            <person name="Wang L."/>
            <person name="Huang L."/>
        </authorList>
    </citation>
    <scope>NUCLEOTIDE SEQUENCE [LARGE SCALE GENOMIC DNA]</scope>
    <source>
        <strain evidence="4">03-8</strain>
    </source>
</reference>
<protein>
    <recommendedName>
        <fullName evidence="6">Extracellular membrane protein CFEM domain-containing protein</fullName>
    </recommendedName>
</protein>
<sequence>MRLSSITELSAAAIALLSASPVMARPLHVTGCVKQAVVALSCVEPFAAFYCLEVAEADPDLFGMCVARAGCPVEEAGKATLAVQQCQAGAEHAGSGPNDDLRRGEPLGRRDESLQSRATTWARSTSSDSFDVTLASAIVGIVLGLGVVASTITICFCCLRESSMKKQAKKAAEEKEALMASSRKGGK</sequence>
<keyword evidence="5" id="KW-1185">Reference proteome</keyword>
<evidence type="ECO:0000313" key="4">
    <source>
        <dbReference type="EMBL" id="KUI70520.1"/>
    </source>
</evidence>
<evidence type="ECO:0000256" key="1">
    <source>
        <dbReference type="SAM" id="MobiDB-lite"/>
    </source>
</evidence>
<feature type="compositionally biased region" description="Basic and acidic residues" evidence="1">
    <location>
        <begin position="99"/>
        <end position="114"/>
    </location>
</feature>
<keyword evidence="2" id="KW-1133">Transmembrane helix</keyword>
<evidence type="ECO:0000256" key="2">
    <source>
        <dbReference type="SAM" id="Phobius"/>
    </source>
</evidence>
<organism evidence="4 5">
    <name type="scientific">Cytospora mali</name>
    <name type="common">Apple Valsa canker fungus</name>
    <name type="synonym">Valsa mali</name>
    <dbReference type="NCBI Taxonomy" id="578113"/>
    <lineage>
        <taxon>Eukaryota</taxon>
        <taxon>Fungi</taxon>
        <taxon>Dikarya</taxon>
        <taxon>Ascomycota</taxon>
        <taxon>Pezizomycotina</taxon>
        <taxon>Sordariomycetes</taxon>
        <taxon>Sordariomycetidae</taxon>
        <taxon>Diaporthales</taxon>
        <taxon>Cytosporaceae</taxon>
        <taxon>Cytospora</taxon>
    </lineage>
</organism>
<name>A0A194W3A4_CYTMA</name>
<feature type="transmembrane region" description="Helical" evidence="2">
    <location>
        <begin position="134"/>
        <end position="159"/>
    </location>
</feature>
<feature type="signal peptide" evidence="3">
    <location>
        <begin position="1"/>
        <end position="24"/>
    </location>
</feature>
<feature type="chain" id="PRO_5008267064" description="Extracellular membrane protein CFEM domain-containing protein" evidence="3">
    <location>
        <begin position="25"/>
        <end position="187"/>
    </location>
</feature>
<dbReference type="AlphaFoldDB" id="A0A194W3A4"/>
<feature type="region of interest" description="Disordered" evidence="1">
    <location>
        <begin position="90"/>
        <end position="120"/>
    </location>
</feature>
<dbReference type="Proteomes" id="UP000078559">
    <property type="component" value="Chromosome 6"/>
</dbReference>
<evidence type="ECO:0000256" key="3">
    <source>
        <dbReference type="SAM" id="SignalP"/>
    </source>
</evidence>
<dbReference type="EMBL" id="CM003103">
    <property type="protein sequence ID" value="KUI70520.1"/>
    <property type="molecule type" value="Genomic_DNA"/>
</dbReference>
<keyword evidence="2" id="KW-0812">Transmembrane</keyword>
<accession>A0A194W3A4</accession>
<evidence type="ECO:0008006" key="6">
    <source>
        <dbReference type="Google" id="ProtNLM"/>
    </source>
</evidence>
<evidence type="ECO:0000313" key="5">
    <source>
        <dbReference type="Proteomes" id="UP000078559"/>
    </source>
</evidence>
<keyword evidence="2" id="KW-0472">Membrane</keyword>
<keyword evidence="3" id="KW-0732">Signal</keyword>
<gene>
    <name evidence="4" type="ORF">VM1G_06569</name>
</gene>
<proteinExistence type="predicted"/>